<reference evidence="2 3" key="1">
    <citation type="submission" date="2021-06" db="EMBL/GenBank/DDBJ databases">
        <authorList>
            <person name="Palmer J.M."/>
        </authorList>
    </citation>
    <scope>NUCLEOTIDE SEQUENCE [LARGE SCALE GENOMIC DNA]</scope>
    <source>
        <strain evidence="2 3">AS_MEX2019</strain>
        <tissue evidence="2">Muscle</tissue>
    </source>
</reference>
<feature type="region of interest" description="Disordered" evidence="1">
    <location>
        <begin position="1"/>
        <end position="48"/>
    </location>
</feature>
<gene>
    <name evidence="2" type="ORF">AMECASPLE_013631</name>
</gene>
<organism evidence="2 3">
    <name type="scientific">Ameca splendens</name>
    <dbReference type="NCBI Taxonomy" id="208324"/>
    <lineage>
        <taxon>Eukaryota</taxon>
        <taxon>Metazoa</taxon>
        <taxon>Chordata</taxon>
        <taxon>Craniata</taxon>
        <taxon>Vertebrata</taxon>
        <taxon>Euteleostomi</taxon>
        <taxon>Actinopterygii</taxon>
        <taxon>Neopterygii</taxon>
        <taxon>Teleostei</taxon>
        <taxon>Neoteleostei</taxon>
        <taxon>Acanthomorphata</taxon>
        <taxon>Ovalentaria</taxon>
        <taxon>Atherinomorphae</taxon>
        <taxon>Cyprinodontiformes</taxon>
        <taxon>Goodeidae</taxon>
        <taxon>Ameca</taxon>
    </lineage>
</organism>
<accession>A0ABV1A910</accession>
<evidence type="ECO:0000313" key="3">
    <source>
        <dbReference type="Proteomes" id="UP001469553"/>
    </source>
</evidence>
<keyword evidence="3" id="KW-1185">Reference proteome</keyword>
<proteinExistence type="predicted"/>
<sequence>MLIWLVSPGKPASSSSSSPSASSGHRERRTTLHGHRVTAHTPPPWSPNHSGPLAFIWETWKHRGINWKLRDRKQELKRASGDP</sequence>
<feature type="compositionally biased region" description="Basic residues" evidence="1">
    <location>
        <begin position="26"/>
        <end position="38"/>
    </location>
</feature>
<dbReference type="EMBL" id="JAHRIP010085539">
    <property type="protein sequence ID" value="MEQ2314582.1"/>
    <property type="molecule type" value="Genomic_DNA"/>
</dbReference>
<evidence type="ECO:0000256" key="1">
    <source>
        <dbReference type="SAM" id="MobiDB-lite"/>
    </source>
</evidence>
<feature type="compositionally biased region" description="Low complexity" evidence="1">
    <location>
        <begin position="11"/>
        <end position="23"/>
    </location>
</feature>
<comment type="caution">
    <text evidence="2">The sequence shown here is derived from an EMBL/GenBank/DDBJ whole genome shotgun (WGS) entry which is preliminary data.</text>
</comment>
<dbReference type="Proteomes" id="UP001469553">
    <property type="component" value="Unassembled WGS sequence"/>
</dbReference>
<name>A0ABV1A910_9TELE</name>
<protein>
    <submittedName>
        <fullName evidence="2">Uncharacterized protein</fullName>
    </submittedName>
</protein>
<evidence type="ECO:0000313" key="2">
    <source>
        <dbReference type="EMBL" id="MEQ2314582.1"/>
    </source>
</evidence>